<keyword evidence="4 6" id="KW-0862">Zinc</keyword>
<dbReference type="InterPro" id="IPR001915">
    <property type="entry name" value="Peptidase_M48"/>
</dbReference>
<dbReference type="PANTHER" id="PTHR22726">
    <property type="entry name" value="METALLOENDOPEPTIDASE OMA1"/>
    <property type="match status" value="1"/>
</dbReference>
<feature type="chain" id="PRO_5045297565" evidence="7">
    <location>
        <begin position="23"/>
        <end position="245"/>
    </location>
</feature>
<name>A0ABV7IWX8_9RHOB</name>
<evidence type="ECO:0000313" key="9">
    <source>
        <dbReference type="EMBL" id="MFC3181022.1"/>
    </source>
</evidence>
<organism evidence="9 10">
    <name type="scientific">Cypionkella sinensis</name>
    <dbReference type="NCBI Taxonomy" id="1756043"/>
    <lineage>
        <taxon>Bacteria</taxon>
        <taxon>Pseudomonadati</taxon>
        <taxon>Pseudomonadota</taxon>
        <taxon>Alphaproteobacteria</taxon>
        <taxon>Rhodobacterales</taxon>
        <taxon>Paracoccaceae</taxon>
        <taxon>Cypionkella</taxon>
    </lineage>
</organism>
<dbReference type="EC" id="3.4.24.-" evidence="9"/>
<dbReference type="PROSITE" id="PS51257">
    <property type="entry name" value="PROKAR_LIPOPROTEIN"/>
    <property type="match status" value="1"/>
</dbReference>
<gene>
    <name evidence="9" type="ORF">ACFOGH_08485</name>
</gene>
<dbReference type="EMBL" id="JBHRTO010000001">
    <property type="protein sequence ID" value="MFC3181022.1"/>
    <property type="molecule type" value="Genomic_DNA"/>
</dbReference>
<reference evidence="10" key="1">
    <citation type="journal article" date="2019" name="Int. J. Syst. Evol. Microbiol.">
        <title>The Global Catalogue of Microorganisms (GCM) 10K type strain sequencing project: providing services to taxonomists for standard genome sequencing and annotation.</title>
        <authorList>
            <consortium name="The Broad Institute Genomics Platform"/>
            <consortium name="The Broad Institute Genome Sequencing Center for Infectious Disease"/>
            <person name="Wu L."/>
            <person name="Ma J."/>
        </authorList>
    </citation>
    <scope>NUCLEOTIDE SEQUENCE [LARGE SCALE GENOMIC DNA]</scope>
    <source>
        <strain evidence="10">KCTC 52039</strain>
    </source>
</reference>
<evidence type="ECO:0000256" key="2">
    <source>
        <dbReference type="ARBA" id="ARBA00022723"/>
    </source>
</evidence>
<evidence type="ECO:0000256" key="1">
    <source>
        <dbReference type="ARBA" id="ARBA00022670"/>
    </source>
</evidence>
<keyword evidence="2" id="KW-0479">Metal-binding</keyword>
<dbReference type="Proteomes" id="UP001595547">
    <property type="component" value="Unassembled WGS sequence"/>
</dbReference>
<dbReference type="GO" id="GO:0008237">
    <property type="term" value="F:metallopeptidase activity"/>
    <property type="evidence" value="ECO:0007669"/>
    <property type="project" value="UniProtKB-KW"/>
</dbReference>
<dbReference type="Gene3D" id="3.30.2010.10">
    <property type="entry name" value="Metalloproteases ('zincins'), catalytic domain"/>
    <property type="match status" value="1"/>
</dbReference>
<feature type="domain" description="Peptidase M48" evidence="8">
    <location>
        <begin position="61"/>
        <end position="231"/>
    </location>
</feature>
<dbReference type="PANTHER" id="PTHR22726:SF1">
    <property type="entry name" value="METALLOENDOPEPTIDASE OMA1, MITOCHONDRIAL"/>
    <property type="match status" value="1"/>
</dbReference>
<evidence type="ECO:0000256" key="5">
    <source>
        <dbReference type="ARBA" id="ARBA00023049"/>
    </source>
</evidence>
<keyword evidence="10" id="KW-1185">Reference proteome</keyword>
<feature type="signal peptide" evidence="7">
    <location>
        <begin position="1"/>
        <end position="22"/>
    </location>
</feature>
<evidence type="ECO:0000256" key="4">
    <source>
        <dbReference type="ARBA" id="ARBA00022833"/>
    </source>
</evidence>
<keyword evidence="1 6" id="KW-0645">Protease</keyword>
<dbReference type="Pfam" id="PF01435">
    <property type="entry name" value="Peptidase_M48"/>
    <property type="match status" value="1"/>
</dbReference>
<evidence type="ECO:0000259" key="8">
    <source>
        <dbReference type="Pfam" id="PF01435"/>
    </source>
</evidence>
<comment type="cofactor">
    <cofactor evidence="6">
        <name>Zn(2+)</name>
        <dbReference type="ChEBI" id="CHEBI:29105"/>
    </cofactor>
    <text evidence="6">Binds 1 zinc ion per subunit.</text>
</comment>
<keyword evidence="5 6" id="KW-0482">Metalloprotease</keyword>
<comment type="similarity">
    <text evidence="6">Belongs to the peptidase M48 family.</text>
</comment>
<evidence type="ECO:0000256" key="6">
    <source>
        <dbReference type="RuleBase" id="RU003983"/>
    </source>
</evidence>
<comment type="caution">
    <text evidence="9">The sequence shown here is derived from an EMBL/GenBank/DDBJ whole genome shotgun (WGS) entry which is preliminary data.</text>
</comment>
<evidence type="ECO:0000313" key="10">
    <source>
        <dbReference type="Proteomes" id="UP001595547"/>
    </source>
</evidence>
<evidence type="ECO:0000256" key="7">
    <source>
        <dbReference type="SAM" id="SignalP"/>
    </source>
</evidence>
<protein>
    <submittedName>
        <fullName evidence="9">M48 family metalloprotease</fullName>
        <ecNumber evidence="9">3.4.24.-</ecNumber>
    </submittedName>
</protein>
<proteinExistence type="inferred from homology"/>
<sequence>MTRQAGWILTALLLAGCVQPGATPISQTDSAAQVLTQPSATGGALESRAAAINFLTVVQRVEPVAEAYCRAQHIAQRCDFQIVIDDRPHQPANAFQTVDKAGRPIIAFSLALIADARNADEIAFVLGHEAAHHILGHIPKQEKTALSGAMMAGILAAASGAGQDEVQQAQKLGAGLATRQFSKDYELQADAVGAEIAFHAGYDPVRGTGFFDRLPDPGDQFLGTHPANRQRKALVAAVVAKLRGV</sequence>
<evidence type="ECO:0000256" key="3">
    <source>
        <dbReference type="ARBA" id="ARBA00022801"/>
    </source>
</evidence>
<dbReference type="RefSeq" id="WP_380072636.1">
    <property type="nucleotide sequence ID" value="NZ_JBHRTO010000001.1"/>
</dbReference>
<keyword evidence="7" id="KW-0732">Signal</keyword>
<keyword evidence="3 6" id="KW-0378">Hydrolase</keyword>
<accession>A0ABV7IWX8</accession>
<dbReference type="InterPro" id="IPR051156">
    <property type="entry name" value="Mito/Outer_Membr_Metalloprot"/>
</dbReference>